<dbReference type="InterPro" id="IPR050832">
    <property type="entry name" value="Bact_Acetyltransf"/>
</dbReference>
<keyword evidence="5" id="KW-1185">Reference proteome</keyword>
<dbReference type="InterPro" id="IPR016181">
    <property type="entry name" value="Acyl_CoA_acyltransferase"/>
</dbReference>
<dbReference type="PATRIC" id="fig|1125630.4.peg.3526"/>
<keyword evidence="2" id="KW-0012">Acyltransferase</keyword>
<keyword evidence="1" id="KW-0808">Transferase</keyword>
<reference evidence="4 5" key="1">
    <citation type="journal article" date="2012" name="J. Bacteriol.">
        <title>Complete genome sequence of Klebsiella pneumoniae subsp. pneumoniae HS11286, a multidrug-resistant strain isolated from human sputum.</title>
        <authorList>
            <person name="Liu P."/>
            <person name="Li P."/>
            <person name="Jiang X."/>
            <person name="Bi D."/>
            <person name="Xie Y."/>
            <person name="Tai C."/>
            <person name="Deng Z."/>
            <person name="Rajakumar K."/>
            <person name="Ou H.Y."/>
        </authorList>
    </citation>
    <scope>NUCLEOTIDE SEQUENCE [LARGE SCALE GENOMIC DNA]</scope>
    <source>
        <strain evidence="4 5">HS11286</strain>
    </source>
</reference>
<dbReference type="HOGENOM" id="CLU_013985_21_3_6"/>
<sequence length="154" mass="17445">MMARSSIIADPRNLHVRPGEPADSPALRQIFLRARSLSWTWLPAAAWRLEDFDAATADEQLWVAECDGQPVGFAAVWTADNFLHHLFVDPDWQGKHIGSALLAQVERTFTASGTLKCLMENKNALRFYQRHGWTIEAQGASPEGRYWLMRSPRP</sequence>
<name>A0A0H3GVD6_KLEPH</name>
<organism evidence="4 5">
    <name type="scientific">Klebsiella pneumoniae subsp. pneumoniae (strain HS11286)</name>
    <dbReference type="NCBI Taxonomy" id="1125630"/>
    <lineage>
        <taxon>Bacteria</taxon>
        <taxon>Pseudomonadati</taxon>
        <taxon>Pseudomonadota</taxon>
        <taxon>Gammaproteobacteria</taxon>
        <taxon>Enterobacterales</taxon>
        <taxon>Enterobacteriaceae</taxon>
        <taxon>Klebsiella/Raoultella group</taxon>
        <taxon>Klebsiella</taxon>
        <taxon>Klebsiella pneumoniae complex</taxon>
    </lineage>
</organism>
<dbReference type="Gene3D" id="3.40.630.30">
    <property type="match status" value="1"/>
</dbReference>
<dbReference type="PANTHER" id="PTHR43877">
    <property type="entry name" value="AMINOALKYLPHOSPHONATE N-ACETYLTRANSFERASE-RELATED-RELATED"/>
    <property type="match status" value="1"/>
</dbReference>
<evidence type="ECO:0000256" key="2">
    <source>
        <dbReference type="ARBA" id="ARBA00023315"/>
    </source>
</evidence>
<proteinExistence type="predicted"/>
<dbReference type="STRING" id="1125630.KPHS_36190"/>
<dbReference type="RefSeq" id="WP_014343338.1">
    <property type="nucleotide sequence ID" value="NC_016845.1"/>
</dbReference>
<dbReference type="SUPFAM" id="SSF55729">
    <property type="entry name" value="Acyl-CoA N-acyltransferases (Nat)"/>
    <property type="match status" value="1"/>
</dbReference>
<dbReference type="Proteomes" id="UP000007841">
    <property type="component" value="Chromosome"/>
</dbReference>
<dbReference type="CDD" id="cd04301">
    <property type="entry name" value="NAT_SF"/>
    <property type="match status" value="1"/>
</dbReference>
<evidence type="ECO:0000259" key="3">
    <source>
        <dbReference type="PROSITE" id="PS51186"/>
    </source>
</evidence>
<dbReference type="PROSITE" id="PS51186">
    <property type="entry name" value="GNAT"/>
    <property type="match status" value="1"/>
</dbReference>
<dbReference type="Pfam" id="PF13508">
    <property type="entry name" value="Acetyltransf_7"/>
    <property type="match status" value="1"/>
</dbReference>
<dbReference type="InterPro" id="IPR000182">
    <property type="entry name" value="GNAT_dom"/>
</dbReference>
<gene>
    <name evidence="4" type="ordered locus">KPHS_36190</name>
</gene>
<evidence type="ECO:0000256" key="1">
    <source>
        <dbReference type="ARBA" id="ARBA00022679"/>
    </source>
</evidence>
<dbReference type="EMBL" id="CP003200">
    <property type="protein sequence ID" value="AEW62317.1"/>
    <property type="molecule type" value="Genomic_DNA"/>
</dbReference>
<accession>A0A0H3GVD6</accession>
<evidence type="ECO:0000313" key="4">
    <source>
        <dbReference type="EMBL" id="AEW62317.1"/>
    </source>
</evidence>
<feature type="domain" description="N-acetyltransferase" evidence="3">
    <location>
        <begin position="14"/>
        <end position="154"/>
    </location>
</feature>
<protein>
    <recommendedName>
        <fullName evidence="3">N-acetyltransferase domain-containing protein</fullName>
    </recommendedName>
</protein>
<evidence type="ECO:0000313" key="5">
    <source>
        <dbReference type="Proteomes" id="UP000007841"/>
    </source>
</evidence>
<dbReference type="GeneID" id="11848650"/>
<dbReference type="GO" id="GO:0016747">
    <property type="term" value="F:acyltransferase activity, transferring groups other than amino-acyl groups"/>
    <property type="evidence" value="ECO:0007669"/>
    <property type="project" value="InterPro"/>
</dbReference>
<dbReference type="AlphaFoldDB" id="A0A0H3GVD6"/>
<dbReference type="KEGG" id="kpm:KPHS_36190"/>
<dbReference type="RefSeq" id="YP_005227919.1">
    <property type="nucleotide sequence ID" value="NC_016845.1"/>
</dbReference>